<dbReference type="Gene3D" id="3.40.50.410">
    <property type="entry name" value="von Willebrand factor, type A domain"/>
    <property type="match status" value="1"/>
</dbReference>
<gene>
    <name evidence="3" type="ORF">M8330_16080</name>
</gene>
<dbReference type="AlphaFoldDB" id="A0A9X2DC63"/>
<name>A0A9X2DC63_9ACTN</name>
<evidence type="ECO:0000259" key="2">
    <source>
        <dbReference type="Pfam" id="PF13519"/>
    </source>
</evidence>
<keyword evidence="4" id="KW-1185">Reference proteome</keyword>
<sequence length="404" mass="41648">MSAGPMTTGAGPDAGVFAGAVDGDALLTRIDGWLAPVTGPLLPDALERWAGRWLLWPHLAVGVLLLAVLAVLVAVVLGLRGAARRAPEGALVSRRAARLRTLPRYRSLRRRRRAVGAVTAVLALVTVLAAGWVAGRPGVTETEPGEAIGRDLMICLDSSGSMWDDNVLVLDAIREVVAGLRPGDRVGLTLWSGAAVHVLPLTDDLTAVTDELARAQEAFDKGSYRYVAGIDLPQRVASLIGDGLVSCARSFDRLDERRSRAVLLASDNDPLGTGVYTLPAAAQVAADDGLVVYGIGAPSLERPRNAAALAEMDAAVRATGGFLAVTGAPGADGAARTAEIVERVDALEASRSPGLTQQVRRDEPGPARALAVGAGGALLLLVLVLAVVAGLRGRPGDPGGGSSR</sequence>
<accession>A0A9X2DC63</accession>
<keyword evidence="1" id="KW-1133">Transmembrane helix</keyword>
<evidence type="ECO:0000313" key="4">
    <source>
        <dbReference type="Proteomes" id="UP001139485"/>
    </source>
</evidence>
<comment type="caution">
    <text evidence="3">The sequence shown here is derived from an EMBL/GenBank/DDBJ whole genome shotgun (WGS) entry which is preliminary data.</text>
</comment>
<dbReference type="EMBL" id="JAMOIL010000023">
    <property type="protein sequence ID" value="MCM0621809.1"/>
    <property type="molecule type" value="Genomic_DNA"/>
</dbReference>
<feature type="transmembrane region" description="Helical" evidence="1">
    <location>
        <begin position="114"/>
        <end position="134"/>
    </location>
</feature>
<protein>
    <submittedName>
        <fullName evidence="3">VWA domain-containing protein</fullName>
    </submittedName>
</protein>
<keyword evidence="1" id="KW-0472">Membrane</keyword>
<keyword evidence="1" id="KW-0812">Transmembrane</keyword>
<dbReference type="RefSeq" id="WP_250828145.1">
    <property type="nucleotide sequence ID" value="NZ_JAMOIL010000023.1"/>
</dbReference>
<feature type="domain" description="VWFA" evidence="2">
    <location>
        <begin position="152"/>
        <end position="234"/>
    </location>
</feature>
<dbReference type="SUPFAM" id="SSF53300">
    <property type="entry name" value="vWA-like"/>
    <property type="match status" value="1"/>
</dbReference>
<reference evidence="3" key="1">
    <citation type="submission" date="2022-05" db="EMBL/GenBank/DDBJ databases">
        <authorList>
            <person name="Tuo L."/>
        </authorList>
    </citation>
    <scope>NUCLEOTIDE SEQUENCE</scope>
    <source>
        <strain evidence="3">BSK12Z-4</strain>
    </source>
</reference>
<dbReference type="InterPro" id="IPR036465">
    <property type="entry name" value="vWFA_dom_sf"/>
</dbReference>
<feature type="transmembrane region" description="Helical" evidence="1">
    <location>
        <begin position="369"/>
        <end position="391"/>
    </location>
</feature>
<dbReference type="InterPro" id="IPR002035">
    <property type="entry name" value="VWF_A"/>
</dbReference>
<dbReference type="Proteomes" id="UP001139485">
    <property type="component" value="Unassembled WGS sequence"/>
</dbReference>
<organism evidence="3 4">
    <name type="scientific">Nocardioides bruguierae</name>
    <dbReference type="NCBI Taxonomy" id="2945102"/>
    <lineage>
        <taxon>Bacteria</taxon>
        <taxon>Bacillati</taxon>
        <taxon>Actinomycetota</taxon>
        <taxon>Actinomycetes</taxon>
        <taxon>Propionibacteriales</taxon>
        <taxon>Nocardioidaceae</taxon>
        <taxon>Nocardioides</taxon>
    </lineage>
</organism>
<evidence type="ECO:0000256" key="1">
    <source>
        <dbReference type="SAM" id="Phobius"/>
    </source>
</evidence>
<proteinExistence type="predicted"/>
<feature type="transmembrane region" description="Helical" evidence="1">
    <location>
        <begin position="55"/>
        <end position="79"/>
    </location>
</feature>
<dbReference type="Pfam" id="PF13519">
    <property type="entry name" value="VWA_2"/>
    <property type="match status" value="1"/>
</dbReference>
<evidence type="ECO:0000313" key="3">
    <source>
        <dbReference type="EMBL" id="MCM0621809.1"/>
    </source>
</evidence>